<dbReference type="EMBL" id="CAJEWN010000641">
    <property type="protein sequence ID" value="CAD2187483.1"/>
    <property type="molecule type" value="Genomic_DNA"/>
</dbReference>
<accession>A0A6V7WKG2</accession>
<protein>
    <submittedName>
        <fullName evidence="2">Uncharacterized protein</fullName>
    </submittedName>
</protein>
<feature type="compositionally biased region" description="Polar residues" evidence="1">
    <location>
        <begin position="1"/>
        <end position="23"/>
    </location>
</feature>
<evidence type="ECO:0000313" key="2">
    <source>
        <dbReference type="EMBL" id="CAD2187483.1"/>
    </source>
</evidence>
<reference evidence="2 3" key="1">
    <citation type="submission" date="2020-08" db="EMBL/GenBank/DDBJ databases">
        <authorList>
            <person name="Koutsovoulos G."/>
            <person name="Danchin GJ E."/>
        </authorList>
    </citation>
    <scope>NUCLEOTIDE SEQUENCE [LARGE SCALE GENOMIC DNA]</scope>
</reference>
<gene>
    <name evidence="2" type="ORF">MENT_LOCUS40073</name>
</gene>
<feature type="compositionally biased region" description="Polar residues" evidence="1">
    <location>
        <begin position="43"/>
        <end position="59"/>
    </location>
</feature>
<feature type="region of interest" description="Disordered" evidence="1">
    <location>
        <begin position="1"/>
        <end position="80"/>
    </location>
</feature>
<dbReference type="AlphaFoldDB" id="A0A6V7WKG2"/>
<feature type="compositionally biased region" description="Low complexity" evidence="1">
    <location>
        <begin position="24"/>
        <end position="34"/>
    </location>
</feature>
<evidence type="ECO:0000256" key="1">
    <source>
        <dbReference type="SAM" id="MobiDB-lite"/>
    </source>
</evidence>
<name>A0A6V7WKG2_MELEN</name>
<organism evidence="2 3">
    <name type="scientific">Meloidogyne enterolobii</name>
    <name type="common">Root-knot nematode worm</name>
    <name type="synonym">Meloidogyne mayaguensis</name>
    <dbReference type="NCBI Taxonomy" id="390850"/>
    <lineage>
        <taxon>Eukaryota</taxon>
        <taxon>Metazoa</taxon>
        <taxon>Ecdysozoa</taxon>
        <taxon>Nematoda</taxon>
        <taxon>Chromadorea</taxon>
        <taxon>Rhabditida</taxon>
        <taxon>Tylenchina</taxon>
        <taxon>Tylenchomorpha</taxon>
        <taxon>Tylenchoidea</taxon>
        <taxon>Meloidogynidae</taxon>
        <taxon>Meloidogyninae</taxon>
        <taxon>Meloidogyne</taxon>
    </lineage>
</organism>
<dbReference type="Proteomes" id="UP000580250">
    <property type="component" value="Unassembled WGS sequence"/>
</dbReference>
<comment type="caution">
    <text evidence="2">The sequence shown here is derived from an EMBL/GenBank/DDBJ whole genome shotgun (WGS) entry which is preliminary data.</text>
</comment>
<sequence>MSKPNNNYSKSQRINNPHSTLLKNDNYTDNDYNNSRLDEIQKSLENIVSGSSQHQTPPAQNFNQNHNFDQNQEPATEIDVDDYLDLDSIFEN</sequence>
<evidence type="ECO:0000313" key="3">
    <source>
        <dbReference type="Proteomes" id="UP000580250"/>
    </source>
</evidence>
<feature type="compositionally biased region" description="Low complexity" evidence="1">
    <location>
        <begin position="60"/>
        <end position="72"/>
    </location>
</feature>
<proteinExistence type="predicted"/>